<sequence>MAKWVTVRINHETGTTLETLKINRIKGMYTSSIIMNINYFIAYDGMFGYQALETTKADYKLLTRILELPELNV</sequence>
<gene>
    <name evidence="1" type="ORF">D1B17_07110</name>
    <name evidence="2" type="ORF">D1B17_08695</name>
</gene>
<dbReference type="Proteomes" id="UP000267208">
    <property type="component" value="Chromosome"/>
</dbReference>
<dbReference type="EMBL" id="CP031933">
    <property type="protein sequence ID" value="AYE38702.1"/>
    <property type="molecule type" value="Genomic_DNA"/>
</dbReference>
<dbReference type="AlphaFoldDB" id="A0A386PVC7"/>
<keyword evidence="3" id="KW-1185">Reference proteome</keyword>
<name>A0A386PVC7_9LACO</name>
<dbReference type="EMBL" id="CP031933">
    <property type="protein sequence ID" value="AYE38417.1"/>
    <property type="molecule type" value="Genomic_DNA"/>
</dbReference>
<evidence type="ECO:0000313" key="3">
    <source>
        <dbReference type="Proteomes" id="UP000267208"/>
    </source>
</evidence>
<organism evidence="1 3">
    <name type="scientific">Companilactobacillus zhachilii</name>
    <dbReference type="NCBI Taxonomy" id="2304606"/>
    <lineage>
        <taxon>Bacteria</taxon>
        <taxon>Bacillati</taxon>
        <taxon>Bacillota</taxon>
        <taxon>Bacilli</taxon>
        <taxon>Lactobacillales</taxon>
        <taxon>Lactobacillaceae</taxon>
        <taxon>Companilactobacillus</taxon>
    </lineage>
</organism>
<accession>A0A386PVC7</accession>
<evidence type="ECO:0000313" key="2">
    <source>
        <dbReference type="EMBL" id="AYE38702.1"/>
    </source>
</evidence>
<dbReference type="RefSeq" id="WP_120142666.1">
    <property type="nucleotide sequence ID" value="NZ_CP031933.2"/>
</dbReference>
<dbReference type="KEGG" id="lzh:D1B17_07110"/>
<dbReference type="OrthoDB" id="9895396at2"/>
<dbReference type="KEGG" id="lzh:D1B17_08695"/>
<protein>
    <submittedName>
        <fullName evidence="1">Uncharacterized protein</fullName>
    </submittedName>
</protein>
<proteinExistence type="predicted"/>
<reference evidence="1" key="2">
    <citation type="submission" date="2019-01" db="EMBL/GenBank/DDBJ databases">
        <title>Genome of Lactobacillus sp. HBUAS52074.</title>
        <authorList>
            <person name="Guo Z."/>
            <person name="Zhang Z.D."/>
        </authorList>
    </citation>
    <scope>NUCLEOTIDE SEQUENCE</scope>
    <source>
        <strain evidence="1 3">HBUAS52074</strain>
    </source>
</reference>
<evidence type="ECO:0000313" key="1">
    <source>
        <dbReference type="EMBL" id="AYE38417.1"/>
    </source>
</evidence>
<reference evidence="3" key="1">
    <citation type="submission" date="2018-08" db="EMBL/GenBank/DDBJ databases">
        <title>Genome of Lactobacillus sp. HBUAS52074.</title>
        <authorList>
            <person name="Guo Z."/>
            <person name="Zhang Z.D."/>
        </authorList>
    </citation>
    <scope>NUCLEOTIDE SEQUENCE [LARGE SCALE GENOMIC DNA]</scope>
    <source>
        <strain evidence="3">HBUAS52074</strain>
    </source>
</reference>